<dbReference type="Gene3D" id="3.10.180.10">
    <property type="entry name" value="2,3-Dihydroxybiphenyl 1,2-Dioxygenase, domain 1"/>
    <property type="match status" value="2"/>
</dbReference>
<dbReference type="SUPFAM" id="SSF54593">
    <property type="entry name" value="Glyoxalase/Bleomycin resistance protein/Dihydroxybiphenyl dioxygenase"/>
    <property type="match status" value="1"/>
</dbReference>
<dbReference type="InterPro" id="IPR029068">
    <property type="entry name" value="Glyas_Bleomycin-R_OHBP_Dase"/>
</dbReference>
<protein>
    <recommendedName>
        <fullName evidence="3">VOC domain-containing protein</fullName>
    </recommendedName>
</protein>
<evidence type="ECO:0000313" key="1">
    <source>
        <dbReference type="EMBL" id="KAJ3121177.1"/>
    </source>
</evidence>
<dbReference type="EMBL" id="JADGJH010000901">
    <property type="protein sequence ID" value="KAJ3121177.1"/>
    <property type="molecule type" value="Genomic_DNA"/>
</dbReference>
<name>A0AAD5XFV8_9FUNG</name>
<organism evidence="1 2">
    <name type="scientific">Physocladia obscura</name>
    <dbReference type="NCBI Taxonomy" id="109957"/>
    <lineage>
        <taxon>Eukaryota</taxon>
        <taxon>Fungi</taxon>
        <taxon>Fungi incertae sedis</taxon>
        <taxon>Chytridiomycota</taxon>
        <taxon>Chytridiomycota incertae sedis</taxon>
        <taxon>Chytridiomycetes</taxon>
        <taxon>Chytridiales</taxon>
        <taxon>Chytriomycetaceae</taxon>
        <taxon>Physocladia</taxon>
    </lineage>
</organism>
<evidence type="ECO:0008006" key="3">
    <source>
        <dbReference type="Google" id="ProtNLM"/>
    </source>
</evidence>
<dbReference type="AlphaFoldDB" id="A0AAD5XFV8"/>
<dbReference type="CDD" id="cd06587">
    <property type="entry name" value="VOC"/>
    <property type="match status" value="1"/>
</dbReference>
<accession>A0AAD5XFV8</accession>
<comment type="caution">
    <text evidence="1">The sequence shown here is derived from an EMBL/GenBank/DDBJ whole genome shotgun (WGS) entry which is preliminary data.</text>
</comment>
<reference evidence="1" key="1">
    <citation type="submission" date="2020-05" db="EMBL/GenBank/DDBJ databases">
        <title>Phylogenomic resolution of chytrid fungi.</title>
        <authorList>
            <person name="Stajich J.E."/>
            <person name="Amses K."/>
            <person name="Simmons R."/>
            <person name="Seto K."/>
            <person name="Myers J."/>
            <person name="Bonds A."/>
            <person name="Quandt C.A."/>
            <person name="Barry K."/>
            <person name="Liu P."/>
            <person name="Grigoriev I."/>
            <person name="Longcore J.E."/>
            <person name="James T.Y."/>
        </authorList>
    </citation>
    <scope>NUCLEOTIDE SEQUENCE</scope>
    <source>
        <strain evidence="1">JEL0513</strain>
    </source>
</reference>
<gene>
    <name evidence="1" type="ORF">HK100_012495</name>
</gene>
<keyword evidence="2" id="KW-1185">Reference proteome</keyword>
<sequence length="299" mass="33672">MDVSDEKIFNERNSNTMELLVGQEYFVPAFKPLKQTSDFYTSILGFRPTLELDNHVILIHDLSNSKFHITSVEPGDFNKGREAPQILFKLVDIDAVKASVETTFPAWIHPAVVERGGGIRNTEWGTREWECRDPQTNVCISFYQQDGEIQPPQNRTQINSGVIVAGQEFILPAIGSLKLLEKTPHSSVAFYTTILGYKVTSAVAESHLIFTHIPSNSRFHLIEVDAAYDKTQEAPQIRVQVRNVEKVRELVRECGFDAWIHESVLKRGGGVLETAWGTREYACADPVSNVCVVFYETVV</sequence>
<proteinExistence type="predicted"/>
<evidence type="ECO:0000313" key="2">
    <source>
        <dbReference type="Proteomes" id="UP001211907"/>
    </source>
</evidence>
<dbReference type="Proteomes" id="UP001211907">
    <property type="component" value="Unassembled WGS sequence"/>
</dbReference>